<dbReference type="AlphaFoldDB" id="A0A9J6E4H7"/>
<evidence type="ECO:0000313" key="2">
    <source>
        <dbReference type="Proteomes" id="UP000821866"/>
    </source>
</evidence>
<evidence type="ECO:0000313" key="1">
    <source>
        <dbReference type="EMBL" id="KAH8029399.1"/>
    </source>
</evidence>
<comment type="caution">
    <text evidence="1">The sequence shown here is derived from an EMBL/GenBank/DDBJ whole genome shotgun (WGS) entry which is preliminary data.</text>
</comment>
<proteinExistence type="predicted"/>
<accession>A0A9J6E4H7</accession>
<protein>
    <submittedName>
        <fullName evidence="1">Uncharacterized protein</fullName>
    </submittedName>
</protein>
<gene>
    <name evidence="1" type="ORF">HPB51_000198</name>
</gene>
<name>A0A9J6E4H7_RHIMP</name>
<reference evidence="1" key="2">
    <citation type="submission" date="2021-09" db="EMBL/GenBank/DDBJ databases">
        <authorList>
            <person name="Jia N."/>
            <person name="Wang J."/>
            <person name="Shi W."/>
            <person name="Du L."/>
            <person name="Sun Y."/>
            <person name="Zhan W."/>
            <person name="Jiang J."/>
            <person name="Wang Q."/>
            <person name="Zhang B."/>
            <person name="Ji P."/>
            <person name="Sakyi L.B."/>
            <person name="Cui X."/>
            <person name="Yuan T."/>
            <person name="Jiang B."/>
            <person name="Yang W."/>
            <person name="Lam T.T.-Y."/>
            <person name="Chang Q."/>
            <person name="Ding S."/>
            <person name="Wang X."/>
            <person name="Zhu J."/>
            <person name="Ruan X."/>
            <person name="Zhao L."/>
            <person name="Wei J."/>
            <person name="Que T."/>
            <person name="Du C."/>
            <person name="Cheng J."/>
            <person name="Dai P."/>
            <person name="Han X."/>
            <person name="Huang E."/>
            <person name="Gao Y."/>
            <person name="Liu J."/>
            <person name="Shao H."/>
            <person name="Ye R."/>
            <person name="Li L."/>
            <person name="Wei W."/>
            <person name="Wang X."/>
            <person name="Wang C."/>
            <person name="Huo Q."/>
            <person name="Li W."/>
            <person name="Guo W."/>
            <person name="Chen H."/>
            <person name="Chen S."/>
            <person name="Zhou L."/>
            <person name="Zhou L."/>
            <person name="Ni X."/>
            <person name="Tian J."/>
            <person name="Zhou Y."/>
            <person name="Sheng Y."/>
            <person name="Liu T."/>
            <person name="Pan Y."/>
            <person name="Xia L."/>
            <person name="Li J."/>
            <person name="Zhao F."/>
            <person name="Cao W."/>
        </authorList>
    </citation>
    <scope>NUCLEOTIDE SEQUENCE</scope>
    <source>
        <strain evidence="1">Rmic-2018</strain>
        <tissue evidence="1">Larvae</tissue>
    </source>
</reference>
<sequence length="237" mass="26004">MFFLGPKRRVLVPRALGNLCPSAEHTPPYYKALVALSRELTAMDPDLDPREIAPVRLCEQLVSSRGTLRCPPPTFPWPELTAAVQECVRAAANPRGASYRKLSHPTVPCDCLYYRSPIESTASVTSNLGRLSLDSILRSEGYQPSTLTTRPPQRDGAAIEVLSHGAVAYPNQLDIQGCRRFRPEFKLPSGEARKIGVLDTDGAKTFLLVSGQRDAWITSAMASQKQAKATRRAGCLR</sequence>
<dbReference type="EMBL" id="JABSTU010000005">
    <property type="protein sequence ID" value="KAH8029399.1"/>
    <property type="molecule type" value="Genomic_DNA"/>
</dbReference>
<organism evidence="1 2">
    <name type="scientific">Rhipicephalus microplus</name>
    <name type="common">Cattle tick</name>
    <name type="synonym">Boophilus microplus</name>
    <dbReference type="NCBI Taxonomy" id="6941"/>
    <lineage>
        <taxon>Eukaryota</taxon>
        <taxon>Metazoa</taxon>
        <taxon>Ecdysozoa</taxon>
        <taxon>Arthropoda</taxon>
        <taxon>Chelicerata</taxon>
        <taxon>Arachnida</taxon>
        <taxon>Acari</taxon>
        <taxon>Parasitiformes</taxon>
        <taxon>Ixodida</taxon>
        <taxon>Ixodoidea</taxon>
        <taxon>Ixodidae</taxon>
        <taxon>Rhipicephalinae</taxon>
        <taxon>Rhipicephalus</taxon>
        <taxon>Boophilus</taxon>
    </lineage>
</organism>
<keyword evidence="2" id="KW-1185">Reference proteome</keyword>
<dbReference type="Proteomes" id="UP000821866">
    <property type="component" value="Chromosome 3"/>
</dbReference>
<reference evidence="1" key="1">
    <citation type="journal article" date="2020" name="Cell">
        <title>Large-Scale Comparative Analyses of Tick Genomes Elucidate Their Genetic Diversity and Vector Capacities.</title>
        <authorList>
            <consortium name="Tick Genome and Microbiome Consortium (TIGMIC)"/>
            <person name="Jia N."/>
            <person name="Wang J."/>
            <person name="Shi W."/>
            <person name="Du L."/>
            <person name="Sun Y."/>
            <person name="Zhan W."/>
            <person name="Jiang J.F."/>
            <person name="Wang Q."/>
            <person name="Zhang B."/>
            <person name="Ji P."/>
            <person name="Bell-Sakyi L."/>
            <person name="Cui X.M."/>
            <person name="Yuan T.T."/>
            <person name="Jiang B.G."/>
            <person name="Yang W.F."/>
            <person name="Lam T.T."/>
            <person name="Chang Q.C."/>
            <person name="Ding S.J."/>
            <person name="Wang X.J."/>
            <person name="Zhu J.G."/>
            <person name="Ruan X.D."/>
            <person name="Zhao L."/>
            <person name="Wei J.T."/>
            <person name="Ye R.Z."/>
            <person name="Que T.C."/>
            <person name="Du C.H."/>
            <person name="Zhou Y.H."/>
            <person name="Cheng J.X."/>
            <person name="Dai P.F."/>
            <person name="Guo W.B."/>
            <person name="Han X.H."/>
            <person name="Huang E.J."/>
            <person name="Li L.F."/>
            <person name="Wei W."/>
            <person name="Gao Y.C."/>
            <person name="Liu J.Z."/>
            <person name="Shao H.Z."/>
            <person name="Wang X."/>
            <person name="Wang C.C."/>
            <person name="Yang T.C."/>
            <person name="Huo Q.B."/>
            <person name="Li W."/>
            <person name="Chen H.Y."/>
            <person name="Chen S.E."/>
            <person name="Zhou L.G."/>
            <person name="Ni X.B."/>
            <person name="Tian J.H."/>
            <person name="Sheng Y."/>
            <person name="Liu T."/>
            <person name="Pan Y.S."/>
            <person name="Xia L.Y."/>
            <person name="Li J."/>
            <person name="Zhao F."/>
            <person name="Cao W.C."/>
        </authorList>
    </citation>
    <scope>NUCLEOTIDE SEQUENCE</scope>
    <source>
        <strain evidence="1">Rmic-2018</strain>
    </source>
</reference>